<dbReference type="SUPFAM" id="SSF53474">
    <property type="entry name" value="alpha/beta-Hydrolases"/>
    <property type="match status" value="1"/>
</dbReference>
<evidence type="ECO:0008006" key="3">
    <source>
        <dbReference type="Google" id="ProtNLM"/>
    </source>
</evidence>
<dbReference type="InterPro" id="IPR029058">
    <property type="entry name" value="AB_hydrolase_fold"/>
</dbReference>
<evidence type="ECO:0000313" key="1">
    <source>
        <dbReference type="EMBL" id="MWB99660.1"/>
    </source>
</evidence>
<dbReference type="Gene3D" id="3.40.50.1820">
    <property type="entry name" value="alpha/beta hydrolase"/>
    <property type="match status" value="1"/>
</dbReference>
<name>A0A6I4NZA8_9MICO</name>
<evidence type="ECO:0000313" key="2">
    <source>
        <dbReference type="Proteomes" id="UP000438182"/>
    </source>
</evidence>
<reference evidence="1 2" key="1">
    <citation type="submission" date="2019-12" db="EMBL/GenBank/DDBJ databases">
        <authorList>
            <person name="Kim Y.S."/>
        </authorList>
    </citation>
    <scope>NUCLEOTIDE SEQUENCE [LARGE SCALE GENOMIC DNA]</scope>
    <source>
        <strain evidence="1 2">MMS17-SY077</strain>
    </source>
</reference>
<proteinExistence type="predicted"/>
<sequence>MSGELTVGVGATVSTGGMLVEAQRLAQAELETRDRAERLARQVDAWGVPTPRPALPDAQDAFDACARRLEDVAASCGRLAWQLRMTAAGYALADEAAALLAEHAARLVTWLAPIGLHFAPGPTLTAAGVLGFGMWARSGFDVDRMLASREFVSLVRNAVDSADDAVLAAAIATIAAAPTALGFVAPTLVKFARTGTAGAAGSNAAALQRVAAAATGGAALRETPVRVQSASTGALTSAPGGYAQLAQRIPDGAPGTPQVRVEQYDGGWLVYLAGTRDFNPVTGIEPFDAASDVAMIAGESSGLERAAAAALEEAGYRSGEPIVAVGHSAGGMGAVRLAQHPELDVVAAISFGGAVADMERPEGVQVVSVEHRDDLVPALAGNARPQDAGFIPVRREVFDGVDVPEGPVPAHQLVRYRETAELMDASPEPSLARVLAVVDGITGEGRGAASTWTAERIPDAAGLSPARGGR</sequence>
<dbReference type="Proteomes" id="UP000438182">
    <property type="component" value="Unassembled WGS sequence"/>
</dbReference>
<protein>
    <recommendedName>
        <fullName evidence="3">Alpha/beta hydrolase</fullName>
    </recommendedName>
</protein>
<dbReference type="EMBL" id="WSTA01000072">
    <property type="protein sequence ID" value="MWB99660.1"/>
    <property type="molecule type" value="Genomic_DNA"/>
</dbReference>
<dbReference type="AlphaFoldDB" id="A0A6I4NZA8"/>
<keyword evidence="2" id="KW-1185">Reference proteome</keyword>
<gene>
    <name evidence="1" type="ORF">GB864_14000</name>
</gene>
<comment type="caution">
    <text evidence="1">The sequence shown here is derived from an EMBL/GenBank/DDBJ whole genome shotgun (WGS) entry which is preliminary data.</text>
</comment>
<dbReference type="RefSeq" id="WP_160426110.1">
    <property type="nucleotide sequence ID" value="NZ_WSTA01000072.1"/>
</dbReference>
<accession>A0A6I4NZA8</accession>
<organism evidence="1 2">
    <name type="scientific">Agromyces seonyuensis</name>
    <dbReference type="NCBI Taxonomy" id="2662446"/>
    <lineage>
        <taxon>Bacteria</taxon>
        <taxon>Bacillati</taxon>
        <taxon>Actinomycetota</taxon>
        <taxon>Actinomycetes</taxon>
        <taxon>Micrococcales</taxon>
        <taxon>Microbacteriaceae</taxon>
        <taxon>Agromyces</taxon>
    </lineage>
</organism>